<keyword evidence="5" id="KW-1185">Reference proteome</keyword>
<dbReference type="Proteomes" id="UP000196694">
    <property type="component" value="Unassembled WGS sequence"/>
</dbReference>
<evidence type="ECO:0000313" key="5">
    <source>
        <dbReference type="Proteomes" id="UP000196694"/>
    </source>
</evidence>
<dbReference type="InterPro" id="IPR041698">
    <property type="entry name" value="Methyltransf_25"/>
</dbReference>
<dbReference type="Gene3D" id="3.40.50.150">
    <property type="entry name" value="Vaccinia Virus protein VP39"/>
    <property type="match status" value="1"/>
</dbReference>
<reference evidence="2 4" key="1">
    <citation type="submission" date="2015-10" db="EMBL/GenBank/DDBJ databases">
        <title>Complete genome sequence of hyperthermophilic archaeon Pyrodictium delaneyi Su06.</title>
        <authorList>
            <person name="Jung J.-H."/>
            <person name="Lin J."/>
            <person name="Holden J.F."/>
            <person name="Park C.-S."/>
        </authorList>
    </citation>
    <scope>NUCLEOTIDE SEQUENCE [LARGE SCALE GENOMIC DNA]</scope>
    <source>
        <strain evidence="2 4">Su06</strain>
    </source>
</reference>
<evidence type="ECO:0000313" key="4">
    <source>
        <dbReference type="Proteomes" id="UP000058613"/>
    </source>
</evidence>
<reference evidence="3 5" key="2">
    <citation type="submission" date="2017-05" db="EMBL/GenBank/DDBJ databases">
        <title>The draft genome of the hyperthermophilic archaeon 'Pyrodictium delaneyi strain Hulk', an iron and nitrate reducer, reveals the capacity for sulfate reduction.</title>
        <authorList>
            <person name="Demey L.M."/>
            <person name="Miller C."/>
            <person name="Manzella M."/>
            <person name="Reguera G."/>
            <person name="Kashefi K."/>
        </authorList>
    </citation>
    <scope>NUCLEOTIDE SEQUENCE [LARGE SCALE GENOMIC DNA]</scope>
    <source>
        <strain evidence="3 5">Hulk</strain>
    </source>
</reference>
<dbReference type="AlphaFoldDB" id="A0A0P0N2L0"/>
<evidence type="ECO:0000313" key="2">
    <source>
        <dbReference type="EMBL" id="ALL00296.1"/>
    </source>
</evidence>
<proteinExistence type="predicted"/>
<dbReference type="CDD" id="cd02440">
    <property type="entry name" value="AdoMet_MTases"/>
    <property type="match status" value="1"/>
</dbReference>
<dbReference type="STRING" id="1273541.Pyrde_0246"/>
<evidence type="ECO:0000313" key="3">
    <source>
        <dbReference type="EMBL" id="OWJ54366.1"/>
    </source>
</evidence>
<dbReference type="OrthoDB" id="84950at2157"/>
<dbReference type="GeneID" id="26098573"/>
<dbReference type="SUPFAM" id="SSF53335">
    <property type="entry name" value="S-adenosyl-L-methionine-dependent methyltransferases"/>
    <property type="match status" value="1"/>
</dbReference>
<dbReference type="Proteomes" id="UP000058613">
    <property type="component" value="Chromosome"/>
</dbReference>
<sequence length="283" mass="31847">MEYNKTSEELEKLYSLGIWPEDPYTDVGMQRFRQALGHMARLVEHEYVQRLLQSRKSVRILDLCAGTGVGGVALAKTLMDQGYSVELHLADLRKSALETGKRFSRDILGVEARVHVVDAREAYRLQGGFDIVLVYGWSAPHFSPWDMARVLASAAEITSDDGVIALEEIDRRLTVFLSKGYRYVLPAAVGEDRVVLDVHAGYDPATGMIKRVTVDLLSGRSVANGFYYWSIAELATLVWLLFRDVDLLELQGLRRVFILGQGPRRALRAQDLAQPRLLVRRPS</sequence>
<dbReference type="KEGG" id="pdl:Pyrde_0246"/>
<dbReference type="EMBL" id="CP013011">
    <property type="protein sequence ID" value="ALL00296.1"/>
    <property type="molecule type" value="Genomic_DNA"/>
</dbReference>
<accession>A0A0P0N2L0</accession>
<feature type="domain" description="Methyltransferase" evidence="1">
    <location>
        <begin position="60"/>
        <end position="162"/>
    </location>
</feature>
<organism evidence="2 4">
    <name type="scientific">Pyrodictium delaneyi</name>
    <dbReference type="NCBI Taxonomy" id="1273541"/>
    <lineage>
        <taxon>Archaea</taxon>
        <taxon>Thermoproteota</taxon>
        <taxon>Thermoprotei</taxon>
        <taxon>Desulfurococcales</taxon>
        <taxon>Pyrodictiaceae</taxon>
        <taxon>Pyrodictium</taxon>
    </lineage>
</organism>
<protein>
    <recommendedName>
        <fullName evidence="1">Methyltransferase domain-containing protein</fullName>
    </recommendedName>
</protein>
<dbReference type="InterPro" id="IPR029063">
    <property type="entry name" value="SAM-dependent_MTases_sf"/>
</dbReference>
<dbReference type="Pfam" id="PF13649">
    <property type="entry name" value="Methyltransf_25"/>
    <property type="match status" value="1"/>
</dbReference>
<evidence type="ECO:0000259" key="1">
    <source>
        <dbReference type="Pfam" id="PF13649"/>
    </source>
</evidence>
<dbReference type="EMBL" id="NCQP01000006">
    <property type="protein sequence ID" value="OWJ54366.1"/>
    <property type="molecule type" value="Genomic_DNA"/>
</dbReference>
<name>A0A0P0N2L0_9CREN</name>
<gene>
    <name evidence="3" type="ORF">Pdsh_07785</name>
    <name evidence="2" type="ORF">Pyrde_0246</name>
</gene>
<dbReference type="RefSeq" id="WP_055407525.1">
    <property type="nucleotide sequence ID" value="NZ_CP013011.1"/>
</dbReference>
<dbReference type="PATRIC" id="fig|1273541.4.peg.258"/>